<comment type="caution">
    <text evidence="1">The sequence shown here is derived from an EMBL/GenBank/DDBJ whole genome shotgun (WGS) entry which is preliminary data.</text>
</comment>
<reference evidence="1" key="1">
    <citation type="submission" date="2023-07" db="EMBL/GenBank/DDBJ databases">
        <title>Black Yeasts Isolated from many extreme environments.</title>
        <authorList>
            <person name="Coleine C."/>
            <person name="Stajich J.E."/>
            <person name="Selbmann L."/>
        </authorList>
    </citation>
    <scope>NUCLEOTIDE SEQUENCE</scope>
    <source>
        <strain evidence="1">CCFEE 5714</strain>
    </source>
</reference>
<dbReference type="EMBL" id="JAUTXU010000070">
    <property type="protein sequence ID" value="KAK3712303.1"/>
    <property type="molecule type" value="Genomic_DNA"/>
</dbReference>
<keyword evidence="2" id="KW-1185">Reference proteome</keyword>
<sequence>MKAFSNAVRSPLVTAENIVLLGFDPLQLAPEHWVYLLENEYKPYTRPTVKEDPAGCAEQALAWLQDRLDVIYVVHFDVDVIDSGESPLANYPHYAGLEFSQAMSALQAVLQHRKVKGLTLTEITRNNDPDGVMIVRLVDGLVEGMEQRKKL</sequence>
<gene>
    <name evidence="1" type="ORF">LTR37_009165</name>
</gene>
<name>A0ACC3N8X4_9PEZI</name>
<protein>
    <submittedName>
        <fullName evidence="1">Uncharacterized protein</fullName>
    </submittedName>
</protein>
<evidence type="ECO:0000313" key="2">
    <source>
        <dbReference type="Proteomes" id="UP001281147"/>
    </source>
</evidence>
<dbReference type="Proteomes" id="UP001281147">
    <property type="component" value="Unassembled WGS sequence"/>
</dbReference>
<proteinExistence type="predicted"/>
<accession>A0ACC3N8X4</accession>
<organism evidence="1 2">
    <name type="scientific">Vermiconidia calcicola</name>
    <dbReference type="NCBI Taxonomy" id="1690605"/>
    <lineage>
        <taxon>Eukaryota</taxon>
        <taxon>Fungi</taxon>
        <taxon>Dikarya</taxon>
        <taxon>Ascomycota</taxon>
        <taxon>Pezizomycotina</taxon>
        <taxon>Dothideomycetes</taxon>
        <taxon>Dothideomycetidae</taxon>
        <taxon>Mycosphaerellales</taxon>
        <taxon>Extremaceae</taxon>
        <taxon>Vermiconidia</taxon>
    </lineage>
</organism>
<evidence type="ECO:0000313" key="1">
    <source>
        <dbReference type="EMBL" id="KAK3712303.1"/>
    </source>
</evidence>